<dbReference type="CDD" id="cd04179">
    <property type="entry name" value="DPM_DPG-synthase_like"/>
    <property type="match status" value="1"/>
</dbReference>
<evidence type="ECO:0000313" key="2">
    <source>
        <dbReference type="EMBL" id="CAB4845418.1"/>
    </source>
</evidence>
<dbReference type="InterPro" id="IPR050256">
    <property type="entry name" value="Glycosyltransferase_2"/>
</dbReference>
<dbReference type="InterPro" id="IPR001173">
    <property type="entry name" value="Glyco_trans_2-like"/>
</dbReference>
<protein>
    <submittedName>
        <fullName evidence="2">Unannotated protein</fullName>
    </submittedName>
</protein>
<name>A0A6J7BMQ3_9ZZZZ</name>
<organism evidence="2">
    <name type="scientific">freshwater metagenome</name>
    <dbReference type="NCBI Taxonomy" id="449393"/>
    <lineage>
        <taxon>unclassified sequences</taxon>
        <taxon>metagenomes</taxon>
        <taxon>ecological metagenomes</taxon>
    </lineage>
</organism>
<proteinExistence type="predicted"/>
<dbReference type="EMBL" id="CAFAZX010000112">
    <property type="protein sequence ID" value="CAB4845418.1"/>
    <property type="molecule type" value="Genomic_DNA"/>
</dbReference>
<gene>
    <name evidence="2" type="ORF">UFOPK3241_01371</name>
</gene>
<dbReference type="PANTHER" id="PTHR48090">
    <property type="entry name" value="UNDECAPRENYL-PHOSPHATE 4-DEOXY-4-FORMAMIDO-L-ARABINOSE TRANSFERASE-RELATED"/>
    <property type="match status" value="1"/>
</dbReference>
<dbReference type="Gene3D" id="3.90.550.10">
    <property type="entry name" value="Spore Coat Polysaccharide Biosynthesis Protein SpsA, Chain A"/>
    <property type="match status" value="1"/>
</dbReference>
<dbReference type="InterPro" id="IPR029044">
    <property type="entry name" value="Nucleotide-diphossugar_trans"/>
</dbReference>
<accession>A0A6J7BMQ3</accession>
<evidence type="ECO:0000259" key="1">
    <source>
        <dbReference type="Pfam" id="PF00535"/>
    </source>
</evidence>
<feature type="domain" description="Glycosyltransferase 2-like" evidence="1">
    <location>
        <begin position="6"/>
        <end position="135"/>
    </location>
</feature>
<reference evidence="2" key="1">
    <citation type="submission" date="2020-05" db="EMBL/GenBank/DDBJ databases">
        <authorList>
            <person name="Chiriac C."/>
            <person name="Salcher M."/>
            <person name="Ghai R."/>
            <person name="Kavagutti S V."/>
        </authorList>
    </citation>
    <scope>NUCLEOTIDE SEQUENCE</scope>
</reference>
<dbReference type="AlphaFoldDB" id="A0A6J7BMQ3"/>
<dbReference type="PANTHER" id="PTHR48090:SF7">
    <property type="entry name" value="RFBJ PROTEIN"/>
    <property type="match status" value="1"/>
</dbReference>
<sequence length="235" mass="26554">MKTLAVIIPIYNEARSIPKLVQEISELPVGVVSEVIFVNDGSTDDTVKLLEEAVSKTHLNFKIVSKKNGGKASAIQAGVKEVHSSHSLILDADLELATTDILRLWDVVLAGKSETVFGYRSFLAQSSFTYRYAKGNHVISNLYGLLFNAVITDIMCGYKLVPTPMLQSLPFKFKKYAIEIEIPIHLWENKIRPYEVQVEYFPRSRAEGKGITVHDAVSIITSMIFYRLFKFHKKW</sequence>
<dbReference type="Pfam" id="PF00535">
    <property type="entry name" value="Glycos_transf_2"/>
    <property type="match status" value="1"/>
</dbReference>
<dbReference type="SUPFAM" id="SSF53448">
    <property type="entry name" value="Nucleotide-diphospho-sugar transferases"/>
    <property type="match status" value="1"/>
</dbReference>